<dbReference type="PROSITE" id="PS50949">
    <property type="entry name" value="HTH_GNTR"/>
    <property type="match status" value="1"/>
</dbReference>
<dbReference type="PANTHER" id="PTHR30349">
    <property type="entry name" value="PHAGE INTEGRASE-RELATED"/>
    <property type="match status" value="1"/>
</dbReference>
<feature type="domain" description="Core-binding (CB)" evidence="9">
    <location>
        <begin position="76"/>
        <end position="186"/>
    </location>
</feature>
<keyword evidence="4" id="KW-0233">DNA recombination</keyword>
<feature type="region of interest" description="Disordered" evidence="6">
    <location>
        <begin position="407"/>
        <end position="435"/>
    </location>
</feature>
<feature type="domain" description="HTH gntR-type" evidence="7">
    <location>
        <begin position="435"/>
        <end position="501"/>
    </location>
</feature>
<dbReference type="InterPro" id="IPR013762">
    <property type="entry name" value="Integrase-like_cat_sf"/>
</dbReference>
<dbReference type="InterPro" id="IPR011010">
    <property type="entry name" value="DNA_brk_join_enz"/>
</dbReference>
<dbReference type="InterPro" id="IPR002104">
    <property type="entry name" value="Integrase_catalytic"/>
</dbReference>
<dbReference type="PROSITE" id="PS51898">
    <property type="entry name" value="TYR_RECOMBINASE"/>
    <property type="match status" value="1"/>
</dbReference>
<evidence type="ECO:0000313" key="11">
    <source>
        <dbReference type="Proteomes" id="UP000622552"/>
    </source>
</evidence>
<dbReference type="InterPro" id="IPR036388">
    <property type="entry name" value="WH-like_DNA-bd_sf"/>
</dbReference>
<dbReference type="Gene3D" id="1.10.443.10">
    <property type="entry name" value="Intergrase catalytic core"/>
    <property type="match status" value="1"/>
</dbReference>
<reference evidence="10" key="1">
    <citation type="submission" date="2020-11" db="EMBL/GenBank/DDBJ databases">
        <title>Sequencing the genomes of 1000 actinobacteria strains.</title>
        <authorList>
            <person name="Klenk H.-P."/>
        </authorList>
    </citation>
    <scope>NUCLEOTIDE SEQUENCE</scope>
    <source>
        <strain evidence="10">DSM 45356</strain>
    </source>
</reference>
<gene>
    <name evidence="10" type="ORF">IW245_005483</name>
</gene>
<keyword evidence="2 5" id="KW-0238">DNA-binding</keyword>
<keyword evidence="1" id="KW-0805">Transcription regulation</keyword>
<evidence type="ECO:0000313" key="10">
    <source>
        <dbReference type="EMBL" id="MBG6139289.1"/>
    </source>
</evidence>
<dbReference type="RefSeq" id="WP_197005960.1">
    <property type="nucleotide sequence ID" value="NZ_BONS01000012.1"/>
</dbReference>
<keyword evidence="11" id="KW-1185">Reference proteome</keyword>
<dbReference type="EMBL" id="JADOUF010000001">
    <property type="protein sequence ID" value="MBG6139289.1"/>
    <property type="molecule type" value="Genomic_DNA"/>
</dbReference>
<dbReference type="InterPro" id="IPR036390">
    <property type="entry name" value="WH_DNA-bd_sf"/>
</dbReference>
<organism evidence="10 11">
    <name type="scientific">Longispora fulva</name>
    <dbReference type="NCBI Taxonomy" id="619741"/>
    <lineage>
        <taxon>Bacteria</taxon>
        <taxon>Bacillati</taxon>
        <taxon>Actinomycetota</taxon>
        <taxon>Actinomycetes</taxon>
        <taxon>Micromonosporales</taxon>
        <taxon>Micromonosporaceae</taxon>
        <taxon>Longispora</taxon>
    </lineage>
</organism>
<dbReference type="SUPFAM" id="SSF56349">
    <property type="entry name" value="DNA breaking-rejoining enzymes"/>
    <property type="match status" value="1"/>
</dbReference>
<dbReference type="InterPro" id="IPR044068">
    <property type="entry name" value="CB"/>
</dbReference>
<dbReference type="InterPro" id="IPR010998">
    <property type="entry name" value="Integrase_recombinase_N"/>
</dbReference>
<dbReference type="PANTHER" id="PTHR30349:SF91">
    <property type="entry name" value="INTA PROTEIN"/>
    <property type="match status" value="1"/>
</dbReference>
<evidence type="ECO:0000256" key="5">
    <source>
        <dbReference type="PROSITE-ProRule" id="PRU01248"/>
    </source>
</evidence>
<dbReference type="Gene3D" id="1.10.10.10">
    <property type="entry name" value="Winged helix-like DNA-binding domain superfamily/Winged helix DNA-binding domain"/>
    <property type="match status" value="1"/>
</dbReference>
<proteinExistence type="predicted"/>
<dbReference type="Pfam" id="PF00589">
    <property type="entry name" value="Phage_integrase"/>
    <property type="match status" value="1"/>
</dbReference>
<dbReference type="Proteomes" id="UP000622552">
    <property type="component" value="Unassembled WGS sequence"/>
</dbReference>
<protein>
    <submittedName>
        <fullName evidence="10">Integrase</fullName>
    </submittedName>
</protein>
<dbReference type="PROSITE" id="PS51900">
    <property type="entry name" value="CB"/>
    <property type="match status" value="1"/>
</dbReference>
<dbReference type="InterPro" id="IPR000524">
    <property type="entry name" value="Tscrpt_reg_HTH_GntR"/>
</dbReference>
<dbReference type="SUPFAM" id="SSF46785">
    <property type="entry name" value="Winged helix' DNA-binding domain"/>
    <property type="match status" value="1"/>
</dbReference>
<evidence type="ECO:0000259" key="9">
    <source>
        <dbReference type="PROSITE" id="PS51900"/>
    </source>
</evidence>
<keyword evidence="3" id="KW-0804">Transcription</keyword>
<dbReference type="Pfam" id="PF00392">
    <property type="entry name" value="GntR"/>
    <property type="match status" value="1"/>
</dbReference>
<dbReference type="GO" id="GO:0015074">
    <property type="term" value="P:DNA integration"/>
    <property type="evidence" value="ECO:0007669"/>
    <property type="project" value="InterPro"/>
</dbReference>
<comment type="caution">
    <text evidence="10">The sequence shown here is derived from an EMBL/GenBank/DDBJ whole genome shotgun (WGS) entry which is preliminary data.</text>
</comment>
<dbReference type="Gene3D" id="1.10.150.130">
    <property type="match status" value="1"/>
</dbReference>
<dbReference type="GO" id="GO:0003677">
    <property type="term" value="F:DNA binding"/>
    <property type="evidence" value="ECO:0007669"/>
    <property type="project" value="UniProtKB-UniRule"/>
</dbReference>
<dbReference type="AlphaFoldDB" id="A0A8J7GVF0"/>
<evidence type="ECO:0000259" key="8">
    <source>
        <dbReference type="PROSITE" id="PS51898"/>
    </source>
</evidence>
<dbReference type="SMART" id="SM00345">
    <property type="entry name" value="HTH_GNTR"/>
    <property type="match status" value="1"/>
</dbReference>
<name>A0A8J7GVF0_9ACTN</name>
<evidence type="ECO:0000256" key="1">
    <source>
        <dbReference type="ARBA" id="ARBA00023015"/>
    </source>
</evidence>
<feature type="domain" description="Tyr recombinase" evidence="8">
    <location>
        <begin position="207"/>
        <end position="407"/>
    </location>
</feature>
<accession>A0A8J7GVF0</accession>
<evidence type="ECO:0000256" key="2">
    <source>
        <dbReference type="ARBA" id="ARBA00023125"/>
    </source>
</evidence>
<dbReference type="GO" id="GO:0006310">
    <property type="term" value="P:DNA recombination"/>
    <property type="evidence" value="ECO:0007669"/>
    <property type="project" value="UniProtKB-KW"/>
</dbReference>
<sequence length="501" mass="55938">MATPQGTKGRTRGEIEELPSGSLRVRVYAGIDPVSRKRNYLVETVPPGPNAAKLAEKVRTRFLNQVDEQRNPKTKATIGQLMDRYMELTEIDDKTKSGYEGIIRNHIRPLLGHVQVARLDGEVVDSFYAELRRCRTHCKGRAGTDHHTEGPHSCDKRCRAHVCKPLAQATIRKVHWVLSGAYKRAIRWRWLTVNPIEMTEPPPSPPPKPHPPTTDQAARILNEAFKDLDWGMLVWMAMVTGARRGELCAIRWEYVELDKGVLTIRSSIGQEGGRTWEKDTKDHQQRRIALDADSIALLRAYLLHCETQADALGLKLPRDARVFSLDPDHATWRKPDSVSQRYSNMCARLGWDMNIHDLRHYSATELISSGVDVRTVAGRLGHGGGGTTTLRVYSAWRAEADQRAAGNLTNHIPRPPVALDVSGTPTTVREPEEPSAPYERIAADLRAAMACGVLRSGDELPTMADLGNRYSVAISTAHRAVELLQAERLVAVSRGRRARVV</sequence>
<evidence type="ECO:0000256" key="4">
    <source>
        <dbReference type="ARBA" id="ARBA00023172"/>
    </source>
</evidence>
<dbReference type="GO" id="GO:0003700">
    <property type="term" value="F:DNA-binding transcription factor activity"/>
    <property type="evidence" value="ECO:0007669"/>
    <property type="project" value="InterPro"/>
</dbReference>
<evidence type="ECO:0000259" key="7">
    <source>
        <dbReference type="PROSITE" id="PS50949"/>
    </source>
</evidence>
<dbReference type="InterPro" id="IPR050090">
    <property type="entry name" value="Tyrosine_recombinase_XerCD"/>
</dbReference>
<evidence type="ECO:0000256" key="6">
    <source>
        <dbReference type="SAM" id="MobiDB-lite"/>
    </source>
</evidence>
<evidence type="ECO:0000256" key="3">
    <source>
        <dbReference type="ARBA" id="ARBA00023163"/>
    </source>
</evidence>